<feature type="binding site" evidence="6">
    <location>
        <position position="187"/>
    </location>
    <ligand>
        <name>urate</name>
        <dbReference type="ChEBI" id="CHEBI:17775"/>
    </ligand>
</feature>
<feature type="binding site" evidence="6">
    <location>
        <position position="204"/>
    </location>
    <ligand>
        <name>5-hydroxyisourate</name>
        <dbReference type="ChEBI" id="CHEBI:18072"/>
    </ligand>
</feature>
<feature type="binding site" evidence="6">
    <location>
        <position position="204"/>
    </location>
    <ligand>
        <name>urate</name>
        <dbReference type="ChEBI" id="CHEBI:17775"/>
    </ligand>
</feature>
<evidence type="ECO:0000256" key="6">
    <source>
        <dbReference type="PIRSR" id="PIRSR000241-2"/>
    </source>
</evidence>
<dbReference type="GO" id="GO:0019628">
    <property type="term" value="P:urate catabolic process"/>
    <property type="evidence" value="ECO:0007669"/>
    <property type="project" value="TreeGrafter"/>
</dbReference>
<dbReference type="Pfam" id="PF01014">
    <property type="entry name" value="Uricase"/>
    <property type="match status" value="2"/>
</dbReference>
<feature type="binding site" evidence="6">
    <location>
        <position position="279"/>
    </location>
    <ligand>
        <name>O2</name>
        <dbReference type="ChEBI" id="CHEBI:15379"/>
    </ligand>
</feature>
<dbReference type="PIRSF" id="PIRSF000241">
    <property type="entry name" value="Urate_oxidase"/>
    <property type="match status" value="1"/>
</dbReference>
<dbReference type="PANTHER" id="PTHR42874:SF1">
    <property type="entry name" value="URICASE"/>
    <property type="match status" value="1"/>
</dbReference>
<protein>
    <recommendedName>
        <fullName evidence="5 7">Uricase</fullName>
        <ecNumber evidence="5 7">1.7.3.3</ecNumber>
    </recommendedName>
    <alternativeName>
        <fullName evidence="5">Urate oxidase</fullName>
    </alternativeName>
</protein>
<feature type="binding site" evidence="6">
    <location>
        <position position="73"/>
    </location>
    <ligand>
        <name>5-hydroxyisourate</name>
        <dbReference type="ChEBI" id="CHEBI:18072"/>
    </ligand>
</feature>
<organism evidence="8 9">
    <name type="scientific">Paenibacillus darwinianus</name>
    <dbReference type="NCBI Taxonomy" id="1380763"/>
    <lineage>
        <taxon>Bacteria</taxon>
        <taxon>Bacillati</taxon>
        <taxon>Bacillota</taxon>
        <taxon>Bacilli</taxon>
        <taxon>Bacillales</taxon>
        <taxon>Paenibacillaceae</taxon>
        <taxon>Paenibacillus</taxon>
    </lineage>
</organism>
<accession>A0A9W5W6W8</accession>
<dbReference type="SUPFAM" id="SSF55620">
    <property type="entry name" value="Tetrahydrobiopterin biosynthesis enzymes-like"/>
    <property type="match status" value="2"/>
</dbReference>
<feature type="binding site" evidence="6">
    <location>
        <position position="73"/>
    </location>
    <ligand>
        <name>urate</name>
        <dbReference type="ChEBI" id="CHEBI:17775"/>
    </ligand>
</feature>
<dbReference type="AlphaFoldDB" id="A0A9W5W6W8"/>
<dbReference type="InterPro" id="IPR002042">
    <property type="entry name" value="Uricase"/>
</dbReference>
<dbReference type="PRINTS" id="PR00093">
    <property type="entry name" value="URICASE"/>
</dbReference>
<dbReference type="InterPro" id="IPR019842">
    <property type="entry name" value="Uricase_CS"/>
</dbReference>
<feature type="binding site" evidence="6">
    <location>
        <position position="74"/>
    </location>
    <ligand>
        <name>5-hydroxyisourate</name>
        <dbReference type="ChEBI" id="CHEBI:18072"/>
    </ligand>
</feature>
<dbReference type="NCBIfam" id="TIGR03383">
    <property type="entry name" value="urate_oxi"/>
    <property type="match status" value="1"/>
</dbReference>
<feature type="binding site" evidence="6">
    <location>
        <position position="74"/>
    </location>
    <ligand>
        <name>urate</name>
        <dbReference type="ChEBI" id="CHEBI:17775"/>
    </ligand>
</feature>
<reference evidence="8 9" key="1">
    <citation type="submission" date="2014-02" db="EMBL/GenBank/DDBJ databases">
        <title>Genome sequence of Paenibacillus darwinianus reveals adaptive mechanisms for survival in Antarctic soils.</title>
        <authorList>
            <person name="Dsouza M."/>
            <person name="Taylor M.W."/>
            <person name="Turner S.J."/>
            <person name="Aislabie J."/>
        </authorList>
    </citation>
    <scope>NUCLEOTIDE SEQUENCE [LARGE SCALE GENOMIC DNA]</scope>
    <source>
        <strain evidence="8 9">CE1</strain>
    </source>
</reference>
<comment type="caution">
    <text evidence="8">The sequence shown here is derived from an EMBL/GenBank/DDBJ whole genome shotgun (WGS) entry which is preliminary data.</text>
</comment>
<evidence type="ECO:0000256" key="3">
    <source>
        <dbReference type="ARBA" id="ARBA00022631"/>
    </source>
</evidence>
<dbReference type="GO" id="GO:0004846">
    <property type="term" value="F:urate oxidase activity"/>
    <property type="evidence" value="ECO:0007669"/>
    <property type="project" value="UniProtKB-EC"/>
</dbReference>
<evidence type="ECO:0000313" key="9">
    <source>
        <dbReference type="Proteomes" id="UP000053750"/>
    </source>
</evidence>
<keyword evidence="4 5" id="KW-0560">Oxidoreductase</keyword>
<feature type="binding site" evidence="6">
    <location>
        <position position="253"/>
    </location>
    <ligand>
        <name>urate</name>
        <dbReference type="ChEBI" id="CHEBI:17775"/>
    </ligand>
</feature>
<sequence length="329" mass="36470">MLKLNSGRMLYYGKGDVNVYRTYAKPLRAAVIPESSYTGDGNVIFAHNVHFSVSGESLLSSFLAGDNSQVIATDSMKNFILREAASFEGDTTEGFLAYIGDRFMAKYPHIDAVVIRGDRIPFQPLQVAGAEGLEESGLVYRRSHNDRAGAMLELVRGGEEAGAGAGFVSHKCVLSDLQLIKVSGSSFYGFVRDEYTTLPDSYDRPLFIFLNLFWRYADVREALDGSSGRYVPAEQIRDIAHNVFHENKSPSIQFLIYRIGLRVMERFPQLAEIGFESNNRTWETVVEPADGESPGVFTEPRPPYGFQGFTMTRADLPAVAEELKAEASA</sequence>
<dbReference type="Proteomes" id="UP000053750">
    <property type="component" value="Unassembled WGS sequence"/>
</dbReference>
<comment type="pathway">
    <text evidence="1 5">Purine metabolism; urate degradation; (S)-allantoin from urate: step 1/3.</text>
</comment>
<comment type="similarity">
    <text evidence="2 5 7">Belongs to the uricase family.</text>
</comment>
<keyword evidence="3 5" id="KW-0659">Purine metabolism</keyword>
<dbReference type="Gene3D" id="3.10.270.10">
    <property type="entry name" value="Urate Oxidase"/>
    <property type="match status" value="1"/>
</dbReference>
<dbReference type="EC" id="1.7.3.3" evidence="5 7"/>
<gene>
    <name evidence="8" type="ORF">BG53_05100</name>
</gene>
<comment type="catalytic activity">
    <reaction evidence="5 7">
        <text>urate + O2 + H2O = 5-hydroxyisourate + H2O2</text>
        <dbReference type="Rhea" id="RHEA:21368"/>
        <dbReference type="ChEBI" id="CHEBI:15377"/>
        <dbReference type="ChEBI" id="CHEBI:15379"/>
        <dbReference type="ChEBI" id="CHEBI:16240"/>
        <dbReference type="ChEBI" id="CHEBI:17775"/>
        <dbReference type="ChEBI" id="CHEBI:18072"/>
        <dbReference type="EC" id="1.7.3.3"/>
    </reaction>
</comment>
<evidence type="ECO:0000256" key="2">
    <source>
        <dbReference type="ARBA" id="ARBA00009760"/>
    </source>
</evidence>
<name>A0A9W5W6W8_9BACL</name>
<evidence type="ECO:0000313" key="8">
    <source>
        <dbReference type="EMBL" id="EXX86905.1"/>
    </source>
</evidence>
<dbReference type="EMBL" id="JFHU01000174">
    <property type="protein sequence ID" value="EXX86905.1"/>
    <property type="molecule type" value="Genomic_DNA"/>
</dbReference>
<feature type="binding site" evidence="6">
    <location>
        <position position="253"/>
    </location>
    <ligand>
        <name>5-hydroxyisourate</name>
        <dbReference type="ChEBI" id="CHEBI:18072"/>
    </ligand>
</feature>
<feature type="binding site" evidence="6">
    <location>
        <position position="187"/>
    </location>
    <ligand>
        <name>5-hydroxyisourate</name>
        <dbReference type="ChEBI" id="CHEBI:18072"/>
    </ligand>
</feature>
<evidence type="ECO:0000256" key="4">
    <source>
        <dbReference type="ARBA" id="ARBA00023002"/>
    </source>
</evidence>
<proteinExistence type="inferred from homology"/>
<dbReference type="GO" id="GO:0006145">
    <property type="term" value="P:purine nucleobase catabolic process"/>
    <property type="evidence" value="ECO:0007669"/>
    <property type="project" value="TreeGrafter"/>
</dbReference>
<feature type="binding site" evidence="6">
    <location>
        <position position="279"/>
    </location>
    <ligand>
        <name>urate</name>
        <dbReference type="ChEBI" id="CHEBI:17775"/>
    </ligand>
</feature>
<dbReference type="RefSeq" id="WP_036583192.1">
    <property type="nucleotide sequence ID" value="NZ_KK082139.1"/>
</dbReference>
<dbReference type="PANTHER" id="PTHR42874">
    <property type="entry name" value="URICASE"/>
    <property type="match status" value="1"/>
</dbReference>
<keyword evidence="9" id="KW-1185">Reference proteome</keyword>
<feature type="binding site" evidence="6">
    <location>
        <position position="73"/>
    </location>
    <ligand>
        <name>O2</name>
        <dbReference type="ChEBI" id="CHEBI:15379"/>
    </ligand>
</feature>
<dbReference type="OrthoDB" id="9809009at2"/>
<comment type="function">
    <text evidence="5 7">Catalyzes the oxidation of uric acid to 5-hydroxyisourate, which is further processed to form (S)-allantoin.</text>
</comment>
<feature type="binding site" evidence="6">
    <location>
        <position position="279"/>
    </location>
    <ligand>
        <name>5-hydroxyisourate</name>
        <dbReference type="ChEBI" id="CHEBI:18072"/>
    </ligand>
</feature>
<evidence type="ECO:0000256" key="7">
    <source>
        <dbReference type="RuleBase" id="RU004455"/>
    </source>
</evidence>
<evidence type="ECO:0000256" key="5">
    <source>
        <dbReference type="PIRNR" id="PIRNR000241"/>
    </source>
</evidence>
<dbReference type="PROSITE" id="PS00366">
    <property type="entry name" value="URICASE"/>
    <property type="match status" value="1"/>
</dbReference>
<evidence type="ECO:0000256" key="1">
    <source>
        <dbReference type="ARBA" id="ARBA00004831"/>
    </source>
</evidence>